<evidence type="ECO:0000256" key="7">
    <source>
        <dbReference type="ARBA" id="ARBA00023157"/>
    </source>
</evidence>
<keyword evidence="6 10" id="KW-0472">Membrane</keyword>
<dbReference type="Proteomes" id="UP000193922">
    <property type="component" value="Unassembled WGS sequence"/>
</dbReference>
<dbReference type="EMBL" id="MCFD01000010">
    <property type="protein sequence ID" value="ORX68246.1"/>
    <property type="molecule type" value="Genomic_DNA"/>
</dbReference>
<dbReference type="GO" id="GO:0031505">
    <property type="term" value="P:fungal-type cell wall organization"/>
    <property type="evidence" value="ECO:0007669"/>
    <property type="project" value="TreeGrafter"/>
</dbReference>
<evidence type="ECO:0000256" key="3">
    <source>
        <dbReference type="ARBA" id="ARBA00007528"/>
    </source>
</evidence>
<sequence length="524" mass="56450">MRFSVPSVAVLGSTLLACSALAINPLVIKGAKWFDSKTGEQFFAKGVDYQPDIIETSQTRDPLASKDACDRDLPFLKDLGVNAIRVYQTEPYNNHDYCMKALADAGIYVMLDLSTPTKTINRDSPAYDADLLGYYYQKVDAFGGYDNVMGFLAGNEVANAPNNTDSAAYVKAALRDVRAYIKKKGLSIPVGYATNDDADIRWQQQTYFDCNSKDEQAEFYGLNIYSWCGEDSSYTISGYDIVVKNFTNWDVPVMLTEYGCNTIRPRTFPEIAAIYGSNMTGVFSGGFVYEYVEEDNKYGLVTVSGTKGTKTQDYDNFKKALKATSPKGVTMSSYSSSAKLQSCPSVGMSNSWMASSTLPPTPNNATCACMMKTLSCVSKDTSAPTDLDKLTTWSSTVGDIFSYVCASIDCSAINGNGTTGKYGNYAGCDTIQRVSWALNAYYQSDNKKSTSCNFDGFAKVVTPSSSSDSKCANSTDDSSSGSSSSGNSSSGSKSNSKSSDAVNNFSSFTALTTVAIVAVAAISF</sequence>
<name>A0A1Y1W4V5_9FUNG</name>
<protein>
    <recommendedName>
        <fullName evidence="10">1,3-beta-glucanosyltransferase</fullName>
        <ecNumber evidence="10">2.4.1.-</ecNumber>
    </recommendedName>
</protein>
<evidence type="ECO:0000256" key="6">
    <source>
        <dbReference type="ARBA" id="ARBA00023136"/>
    </source>
</evidence>
<dbReference type="RefSeq" id="XP_040742060.1">
    <property type="nucleotide sequence ID" value="XM_040888035.1"/>
</dbReference>
<dbReference type="GO" id="GO:0071970">
    <property type="term" value="P:fungal-type cell wall (1-&gt;3)-beta-D-glucan biosynthetic process"/>
    <property type="evidence" value="ECO:0007669"/>
    <property type="project" value="TreeGrafter"/>
</dbReference>
<dbReference type="SUPFAM" id="SSF51445">
    <property type="entry name" value="(Trans)glycosidases"/>
    <property type="match status" value="1"/>
</dbReference>
<keyword evidence="5 10" id="KW-0732">Signal</keyword>
<evidence type="ECO:0000256" key="9">
    <source>
        <dbReference type="ARBA" id="ARBA00023288"/>
    </source>
</evidence>
<evidence type="ECO:0000256" key="11">
    <source>
        <dbReference type="SAM" id="MobiDB-lite"/>
    </source>
</evidence>
<evidence type="ECO:0000313" key="14">
    <source>
        <dbReference type="Proteomes" id="UP000193922"/>
    </source>
</evidence>
<keyword evidence="14" id="KW-1185">Reference proteome</keyword>
<feature type="chain" id="PRO_5011819385" description="1,3-beta-glucanosyltransferase" evidence="10">
    <location>
        <begin position="23"/>
        <end position="524"/>
    </location>
</feature>
<evidence type="ECO:0000259" key="12">
    <source>
        <dbReference type="SMART" id="SM00768"/>
    </source>
</evidence>
<comment type="caution">
    <text evidence="13">The sequence shown here is derived from an EMBL/GenBank/DDBJ whole genome shotgun (WGS) entry which is preliminary data.</text>
</comment>
<evidence type="ECO:0000256" key="8">
    <source>
        <dbReference type="ARBA" id="ARBA00023180"/>
    </source>
</evidence>
<comment type="subcellular location">
    <subcellularLocation>
        <location evidence="1">Cell envelope</location>
    </subcellularLocation>
    <subcellularLocation>
        <location evidence="10">Cell membrane</location>
        <topology evidence="10">Lipid-anchor</topology>
        <topology evidence="10">GPI-anchor</topology>
    </subcellularLocation>
    <subcellularLocation>
        <location evidence="2">Membrane</location>
        <topology evidence="2">Lipid-anchor</topology>
        <topology evidence="2">GPI-anchor</topology>
    </subcellularLocation>
</comment>
<accession>A0A1Y1W4V5</accession>
<dbReference type="InterPro" id="IPR012946">
    <property type="entry name" value="X8"/>
</dbReference>
<dbReference type="InterPro" id="IPR004886">
    <property type="entry name" value="Glucanosyltransferase"/>
</dbReference>
<evidence type="ECO:0000256" key="1">
    <source>
        <dbReference type="ARBA" id="ARBA00004196"/>
    </source>
</evidence>
<dbReference type="Gene3D" id="3.20.20.80">
    <property type="entry name" value="Glycosidases"/>
    <property type="match status" value="1"/>
</dbReference>
<feature type="region of interest" description="Disordered" evidence="11">
    <location>
        <begin position="461"/>
        <end position="500"/>
    </location>
</feature>
<dbReference type="Pfam" id="PF03198">
    <property type="entry name" value="Glyco_hydro_72"/>
    <property type="match status" value="1"/>
</dbReference>
<keyword evidence="7" id="KW-1015">Disulfide bond</keyword>
<dbReference type="EC" id="2.4.1.-" evidence="10"/>
<dbReference type="OrthoDB" id="421038at2759"/>
<dbReference type="PANTHER" id="PTHR31468">
    <property type="entry name" value="1,3-BETA-GLUCANOSYLTRANSFERASE GAS1"/>
    <property type="match status" value="1"/>
</dbReference>
<dbReference type="STRING" id="61395.A0A1Y1W4V5"/>
<evidence type="ECO:0000256" key="10">
    <source>
        <dbReference type="RuleBase" id="RU361209"/>
    </source>
</evidence>
<feature type="compositionally biased region" description="Polar residues" evidence="11">
    <location>
        <begin position="462"/>
        <end position="477"/>
    </location>
</feature>
<dbReference type="Pfam" id="PF07983">
    <property type="entry name" value="X8"/>
    <property type="match status" value="1"/>
</dbReference>
<dbReference type="AlphaFoldDB" id="A0A1Y1W4V5"/>
<evidence type="ECO:0000256" key="5">
    <source>
        <dbReference type="ARBA" id="ARBA00022729"/>
    </source>
</evidence>
<dbReference type="PROSITE" id="PS51257">
    <property type="entry name" value="PROKAR_LIPOPROTEIN"/>
    <property type="match status" value="1"/>
</dbReference>
<evidence type="ECO:0000256" key="2">
    <source>
        <dbReference type="ARBA" id="ARBA00004589"/>
    </source>
</evidence>
<evidence type="ECO:0000256" key="4">
    <source>
        <dbReference type="ARBA" id="ARBA00022622"/>
    </source>
</evidence>
<gene>
    <name evidence="13" type="ORF">DL89DRAFT_268759</name>
</gene>
<dbReference type="GeneID" id="63804683"/>
<feature type="signal peptide" evidence="10">
    <location>
        <begin position="1"/>
        <end position="22"/>
    </location>
</feature>
<dbReference type="SMART" id="SM00768">
    <property type="entry name" value="X8"/>
    <property type="match status" value="1"/>
</dbReference>
<dbReference type="GO" id="GO:0098552">
    <property type="term" value="C:side of membrane"/>
    <property type="evidence" value="ECO:0007669"/>
    <property type="project" value="UniProtKB-KW"/>
</dbReference>
<keyword evidence="9 10" id="KW-0449">Lipoprotein</keyword>
<reference evidence="13 14" key="1">
    <citation type="submission" date="2016-07" db="EMBL/GenBank/DDBJ databases">
        <title>Pervasive Adenine N6-methylation of Active Genes in Fungi.</title>
        <authorList>
            <consortium name="DOE Joint Genome Institute"/>
            <person name="Mondo S.J."/>
            <person name="Dannebaum R.O."/>
            <person name="Kuo R.C."/>
            <person name="Labutti K."/>
            <person name="Haridas S."/>
            <person name="Kuo A."/>
            <person name="Salamov A."/>
            <person name="Ahrendt S.R."/>
            <person name="Lipzen A."/>
            <person name="Sullivan W."/>
            <person name="Andreopoulos W.B."/>
            <person name="Clum A."/>
            <person name="Lindquist E."/>
            <person name="Daum C."/>
            <person name="Ramamoorthy G.K."/>
            <person name="Gryganskyi A."/>
            <person name="Culley D."/>
            <person name="Magnuson J.K."/>
            <person name="James T.Y."/>
            <person name="O'Malley M.A."/>
            <person name="Stajich J.E."/>
            <person name="Spatafora J.W."/>
            <person name="Visel A."/>
            <person name="Grigoriev I.V."/>
        </authorList>
    </citation>
    <scope>NUCLEOTIDE SEQUENCE [LARGE SCALE GENOMIC DNA]</scope>
    <source>
        <strain evidence="13 14">ATCC 12442</strain>
    </source>
</reference>
<feature type="compositionally biased region" description="Low complexity" evidence="11">
    <location>
        <begin position="478"/>
        <end position="499"/>
    </location>
</feature>
<dbReference type="PANTHER" id="PTHR31468:SF2">
    <property type="entry name" value="1,3-BETA-GLUCANOSYLTRANSFERASE GAS1"/>
    <property type="match status" value="1"/>
</dbReference>
<comment type="function">
    <text evidence="10">Splits internally a 1,3-beta-glucan molecule and transfers the newly generated reducing end (the donor) to the non-reducing end of another 1,3-beta-glucan molecule (the acceptor) forming a 1,3-beta linkage, resulting in the elongation of 1,3-beta-glucan chains in the cell wall.</text>
</comment>
<proteinExistence type="inferred from homology"/>
<comment type="similarity">
    <text evidence="3 10">Belongs to the glycosyl hydrolase 72 family.</text>
</comment>
<keyword evidence="4 10" id="KW-0336">GPI-anchor</keyword>
<keyword evidence="8" id="KW-0325">Glycoprotein</keyword>
<organism evidence="13 14">
    <name type="scientific">Linderina pennispora</name>
    <dbReference type="NCBI Taxonomy" id="61395"/>
    <lineage>
        <taxon>Eukaryota</taxon>
        <taxon>Fungi</taxon>
        <taxon>Fungi incertae sedis</taxon>
        <taxon>Zoopagomycota</taxon>
        <taxon>Kickxellomycotina</taxon>
        <taxon>Kickxellomycetes</taxon>
        <taxon>Kickxellales</taxon>
        <taxon>Kickxellaceae</taxon>
        <taxon>Linderina</taxon>
    </lineage>
</organism>
<dbReference type="InterPro" id="IPR017853">
    <property type="entry name" value="GH"/>
</dbReference>
<feature type="domain" description="X8" evidence="12">
    <location>
        <begin position="374"/>
        <end position="473"/>
    </location>
</feature>
<dbReference type="Gene3D" id="1.20.58.1040">
    <property type="match status" value="1"/>
</dbReference>
<dbReference type="GO" id="GO:0005886">
    <property type="term" value="C:plasma membrane"/>
    <property type="evidence" value="ECO:0007669"/>
    <property type="project" value="UniProtKB-SubCell"/>
</dbReference>
<keyword evidence="10" id="KW-0808">Transferase</keyword>
<evidence type="ECO:0000313" key="13">
    <source>
        <dbReference type="EMBL" id="ORX68246.1"/>
    </source>
</evidence>
<dbReference type="GO" id="GO:0042124">
    <property type="term" value="F:1,3-beta-glucanosyltransferase activity"/>
    <property type="evidence" value="ECO:0007669"/>
    <property type="project" value="TreeGrafter"/>
</dbReference>